<dbReference type="InterPro" id="IPR050206">
    <property type="entry name" value="FtsK/SpoIIIE/SftA"/>
</dbReference>
<dbReference type="PROSITE" id="PS50901">
    <property type="entry name" value="FTSK"/>
    <property type="match status" value="1"/>
</dbReference>
<dbReference type="Pfam" id="PF01580">
    <property type="entry name" value="FtsK_SpoIIIE"/>
    <property type="match status" value="1"/>
</dbReference>
<evidence type="ECO:0000256" key="1">
    <source>
        <dbReference type="ARBA" id="ARBA00022741"/>
    </source>
</evidence>
<proteinExistence type="predicted"/>
<accession>A0ABS7BRW4</accession>
<evidence type="ECO:0000256" key="3">
    <source>
        <dbReference type="PROSITE-ProRule" id="PRU00289"/>
    </source>
</evidence>
<keyword evidence="6" id="KW-1185">Reference proteome</keyword>
<dbReference type="PANTHER" id="PTHR22683:SF41">
    <property type="entry name" value="DNA TRANSLOCASE FTSK"/>
    <property type="match status" value="1"/>
</dbReference>
<gene>
    <name evidence="5" type="ORF">KZ820_16420</name>
</gene>
<evidence type="ECO:0000313" key="6">
    <source>
        <dbReference type="Proteomes" id="UP000759103"/>
    </source>
</evidence>
<dbReference type="EMBL" id="JAHXZN010000007">
    <property type="protein sequence ID" value="MBW6532328.1"/>
    <property type="molecule type" value="Genomic_DNA"/>
</dbReference>
<feature type="domain" description="FtsK" evidence="4">
    <location>
        <begin position="1525"/>
        <end position="1720"/>
    </location>
</feature>
<organism evidence="5 6">
    <name type="scientific">Sphingomonas citri</name>
    <dbReference type="NCBI Taxonomy" id="2862499"/>
    <lineage>
        <taxon>Bacteria</taxon>
        <taxon>Pseudomonadati</taxon>
        <taxon>Pseudomonadota</taxon>
        <taxon>Alphaproteobacteria</taxon>
        <taxon>Sphingomonadales</taxon>
        <taxon>Sphingomonadaceae</taxon>
        <taxon>Sphingomonas</taxon>
    </lineage>
</organism>
<feature type="binding site" evidence="3">
    <location>
        <begin position="1546"/>
        <end position="1553"/>
    </location>
    <ligand>
        <name>ATP</name>
        <dbReference type="ChEBI" id="CHEBI:30616"/>
    </ligand>
</feature>
<name>A0ABS7BRW4_9SPHN</name>
<dbReference type="InterPro" id="IPR002543">
    <property type="entry name" value="FtsK_dom"/>
</dbReference>
<dbReference type="PANTHER" id="PTHR22683">
    <property type="entry name" value="SPORULATION PROTEIN RELATED"/>
    <property type="match status" value="1"/>
</dbReference>
<protein>
    <recommendedName>
        <fullName evidence="4">FtsK domain-containing protein</fullName>
    </recommendedName>
</protein>
<reference evidence="5 6" key="1">
    <citation type="submission" date="2021-07" db="EMBL/GenBank/DDBJ databases">
        <title>Sphingomonas sp.</title>
        <authorList>
            <person name="Feng G."/>
            <person name="Li J."/>
            <person name="Pan M."/>
        </authorList>
    </citation>
    <scope>NUCLEOTIDE SEQUENCE [LARGE SCALE GENOMIC DNA]</scope>
    <source>
        <strain evidence="5 6">RRHST34</strain>
    </source>
</reference>
<dbReference type="InterPro" id="IPR027417">
    <property type="entry name" value="P-loop_NTPase"/>
</dbReference>
<keyword evidence="1 3" id="KW-0547">Nucleotide-binding</keyword>
<dbReference type="SUPFAM" id="SSF52540">
    <property type="entry name" value="P-loop containing nucleoside triphosphate hydrolases"/>
    <property type="match status" value="1"/>
</dbReference>
<sequence>MNLSTHELIGRVAARRLREATEDVQDRAFFCVVGLEKPVVSAIARHVANSTMPTGQVQMFIHPRLVEGDVSPATVSDQTAPWHRNHATEGVRLTVCTVPADMVKATEPTLSHNSKIDEAWLLQDPLAWAIEGLPMASETIREQVAIALKGTLAAGAAHDVVTIAEFVERVGAQIGGTQGLAPEKAVRAALPALRLPRNGGDPRLKLTDSVENATKFFRGALDEAQPALYLKARDGDPLNRTELKRRLEQMETENALPADVVIKLGALLADRAVRDGGWTTTQAEVAELGWDAIEPFFTDAKRKVKPNFGLETQQFLDAQFPNALKPSEQQLLTDLVKDTAKPSDDIDSFFADHRARLATDPKLYKRWERLVFRAPVEARDLTEGLLKLAHRAVPEGDDADQEDADRVLVVRLRGGEQMDFWQRDKNTRVLRFLRDRYRGLKEMLEPEAILDFGRCWTVDWDAVKEDNSSRSKEAVELEFEAFLVSADKLDAVLGSTSAKPQAQRAQLVWKPAPEALGLSFPQDLRRIRPQLPEDATRLLTGHIQQNRSARGTIGASINLAERASINDAFNQSDGLLANDGRAEFRIDQSWPTALDEIRGNGVLTPDRADKIAQAFAAFHGSYGAALEDLLRGEGIGSDELITQAERYGDLLDAVLDNAPEEVSIRNLLAPLTSIGVISIEGERPAALLTAWHPLRLAEIGAKARQLADAVKQVVTSSGGKRASVEDFVNDRAASLTRTYYGDVAVLQEHDDHLLAETDSLADCSLLETVSGTSHHGLTDEPADGAVTAFERVGDEYLKLRPHERANFSVVILNADSENLPLAMANGLARRIEDDPEIRCELVVTDDDTERLRQVYERQNRRISHEIDTSLASEAARNFLSRLRVGIFSPDTLTRESGLKANDIVLLQDVISRSSRVRWTRGEMPDSRMTLDTYVPTSRSKRRPFKKGNTTSALYLTAPRQPAAGRAYVDALRAVATRDAVRHSEPWLPVQEVEFMSGDVAEVLAKAHALGHWVMTFDRVADRRLVSTDERRIIKYFSVPGSTHNVIVSAEISEQELGDCLSSGLDVILPDADDSTRAKLRREIFIRASRLSGGVVMRGAQWSNYASELMGLVLTQRELERMLAVGRENRTGWFFLDDYRGWLDLSGEIADIIAIDFSVGASGPEIRIVIAEAKYVGQDALMEQRKRSAGQLESTFAALSHRLLDTDATIDPAIWRNRLADMVLEHMDPFDQVGGITQDQWLEGLRSGDYPITVDGHSVVFSHELDAVYEQMPKLPDEDRPLANRRRLAQWVFARSTTASALRNLMEPSATPLLSVPAGWPSMNVGEPGSAEAGQQLLADDIGSVENEGPAVASASDSEELAAVSTTETVRTVDDAKAPAAAAPPWSAEIHAVLAAQSQRRNEEKAEAWLAEQIAALRSALQEEGVDAPILDQRLTPNTGLIYVGGRTLTVGWLERRQTDLLTRYGLDIIRVTPMPGRIAIGLRRPARAILHLADAWLRRVDAPSGTAQRAAPLLGEKEDDGSLCYLPLGAEYDGQERAAPHSLISGTTGSGKGILVTNVLLDLCALNAPEDLELYLIDPKRGVDYAWARRLPHLRGGIIDNQEDAKALLARLVTDMDERYEEISREGVRNIDQYNRRVGSGRRMPRIVIFFDEVANWMQDDNFKDVVDGLINKIATKSRAAGFHLFMIYQRADNQVMTMQLRTNLGNKLILRLGDEGSSKIALNEKGAERLLGKGHLIAKLDTDEKTYLQVPYIGDDEVEDLAEAVIATWSEARQEAAE</sequence>
<comment type="caution">
    <text evidence="5">The sequence shown here is derived from an EMBL/GenBank/DDBJ whole genome shotgun (WGS) entry which is preliminary data.</text>
</comment>
<keyword evidence="2 3" id="KW-0067">ATP-binding</keyword>
<evidence type="ECO:0000313" key="5">
    <source>
        <dbReference type="EMBL" id="MBW6532328.1"/>
    </source>
</evidence>
<dbReference type="CDD" id="cd01127">
    <property type="entry name" value="TrwB_TraG_TraD_VirD4"/>
    <property type="match status" value="1"/>
</dbReference>
<evidence type="ECO:0000256" key="2">
    <source>
        <dbReference type="ARBA" id="ARBA00022840"/>
    </source>
</evidence>
<dbReference type="Gene3D" id="3.40.50.300">
    <property type="entry name" value="P-loop containing nucleotide triphosphate hydrolases"/>
    <property type="match status" value="1"/>
</dbReference>
<evidence type="ECO:0000259" key="4">
    <source>
        <dbReference type="PROSITE" id="PS50901"/>
    </source>
</evidence>
<dbReference type="RefSeq" id="WP_219749695.1">
    <property type="nucleotide sequence ID" value="NZ_JAHXZN010000007.1"/>
</dbReference>
<dbReference type="Proteomes" id="UP000759103">
    <property type="component" value="Unassembled WGS sequence"/>
</dbReference>